<protein>
    <submittedName>
        <fullName evidence="1">ATP-binding protein</fullName>
    </submittedName>
</protein>
<gene>
    <name evidence="1" type="ORF">ABLV49_25610</name>
</gene>
<geneLocation type="plasmid" evidence="1">
    <name>p4</name>
</geneLocation>
<dbReference type="EMBL" id="CP157679">
    <property type="protein sequence ID" value="XBP73177.1"/>
    <property type="molecule type" value="Genomic_DNA"/>
</dbReference>
<proteinExistence type="predicted"/>
<dbReference type="RefSeq" id="WP_349283195.1">
    <property type="nucleotide sequence ID" value="NZ_CP157679.1"/>
</dbReference>
<organism evidence="1">
    <name type="scientific">Polaromonas hydrogenivorans</name>
    <dbReference type="NCBI Taxonomy" id="335476"/>
    <lineage>
        <taxon>Bacteria</taxon>
        <taxon>Pseudomonadati</taxon>
        <taxon>Pseudomonadota</taxon>
        <taxon>Betaproteobacteria</taxon>
        <taxon>Burkholderiales</taxon>
        <taxon>Comamonadaceae</taxon>
        <taxon>Polaromonas</taxon>
    </lineage>
</organism>
<dbReference type="SUPFAM" id="SSF52540">
    <property type="entry name" value="P-loop containing nucleoside triphosphate hydrolases"/>
    <property type="match status" value="1"/>
</dbReference>
<name>A0AAU7LZZ9_9BURK</name>
<evidence type="ECO:0000313" key="1">
    <source>
        <dbReference type="EMBL" id="XBP73177.1"/>
    </source>
</evidence>
<keyword evidence="1" id="KW-0067">ATP-binding</keyword>
<keyword evidence="1" id="KW-0614">Plasmid</keyword>
<keyword evidence="1" id="KW-0547">Nucleotide-binding</keyword>
<accession>A0AAU7LZZ9</accession>
<reference evidence="1" key="1">
    <citation type="submission" date="2024-05" db="EMBL/GenBank/DDBJ databases">
        <authorList>
            <person name="Bunk B."/>
            <person name="Swiderski J."/>
            <person name="Sproer C."/>
            <person name="Thiel V."/>
        </authorList>
    </citation>
    <scope>NUCLEOTIDE SEQUENCE</scope>
    <source>
        <strain evidence="1">DSM 17735</strain>
        <plasmid evidence="1">p4</plasmid>
    </source>
</reference>
<dbReference type="Gene3D" id="3.40.50.300">
    <property type="entry name" value="P-loop containing nucleotide triphosphate hydrolases"/>
    <property type="match status" value="1"/>
</dbReference>
<dbReference type="InterPro" id="IPR027417">
    <property type="entry name" value="P-loop_NTPase"/>
</dbReference>
<sequence length="1794" mass="197799">MPSPELTGGAGFTFEDAVAACYLAALVGATTAPGLGSRVVQRVAQQQAEAGEPLDDVIVDALAPADDSLMRLSLQVKRSFTVSDAASNTDFREVIQRSWQTLQKPDFREHVDRVGAATGTISDEAFRNFTTVCEWARASESPASFLQRFGDSGGASQSHRAVVDAVRNCALGDARPLPGDAVYRLFSHLILIKFDLLHEGSTTEADVLASLQRALAAGQQGRAEELWRQLRQLARDGSGRREEFSRASVLRRLSCGVRFIGSPALAGDLHVLRESSRHWLAQQPNDIGGAQVDRTDLRAKLVAEMVRHRLTLIKGLPGTGKTVLLHDLLARYSAGGTTLLLTANRLSGRSWAENAVAMGLSTVAIEPLLVEVAATGHAVLFIDGLDRIVPEQRAVITDVLGQILDSPALSEWKIVATARDAGIEPLRNWVPPALISGSGVGYIDVENLSDAEATGLAATLPALRPLLTGGDERVRALARRPFFASVLARGFSSASYPAGFVPHSEVDLINAWWLRGGHDAQDTQTLARQRALIELAQRSAPDLGRNVRIRDLSPATQAVLPVLQQDGLVQQVRSGLTAQFAHDIFFEWAFLHLLLDEGENWIAALTGAGEPPALARVVELLSQATYVESVQWGQYLRALEAPALRPQWLRAWLIAPVYTPDFNEHAETFTATLAAEDHRLLGKLLVWMRAEKTTPNPSVLSGQLNGEVLTSADRIRIADLLGWPSDFGAWARLLTWALDHIAKIPDDCLADLVALFQTWQVPLMDLPNPVSRRIVEQCATWLHAIEEALQSPRWRSAGEAEPAKPAPRVPSGVDSELRFLVLRAARSFPGVVAAYLVKIEPIEGFQESSFHEIMSQTPLLAQTHPELLSQIARRSFMNELPDDLEARLRRESKERSSRIAKIRAKPEEQRTRREKLALEHLPMSIMGGSSLSSHDWNRLSIGADFQGYFPASPLREPFHSLLTQAPAIGHALVRELAHHATLAWRQLHHHLGSRLTPMPLVLEFPWGRQEFWGSALHYTWSRGHGGPKALQCAMMALERWALAQLESGRPAGEVLQELLEGHSSIAVLGVAVLVALQSSEVSSATLPLVGSQRLWRLDLERSLQEGQLQAGGLMGFDSNDMHRKAVIEAGSLAARSLEIRSLVIFFALGSDAELRAACRAALERFPSQLELEYEEEAQSEGHMAELRRNAELWAEFGRQENYVTTPIPGRDDVVGIELRSARHAAPEIQAARERHEEISRESQLWLWVQKCFESAALAPELSPAEAVKRAKAMAASVAAGTAASLMPDHAVAHGCIAGTAAAVICLEEPGKDAAWARSTLDSYRGQAETPRDDIRAGSRIPWHPKIFVARALATDLRNGCGDAADREALYRLVAHPLEVVSLEALEGVRSCWEWDPHFAWCGFNLGLRLAQYRRAPDGHRLDPAIRSRIEEERRTGAVSEALCELTSTDGFPSWARPMPSWTQETPDTRDRHWHVEEDGWRRSDDIWISDFASAVLQRVPAEAVMRSPARDRYVEALEAFVDWTLDTLNPAWRSERRRGRERDGADQLQWQRQLGRLLAGVAEWLPEAEFRDRLLAAILDQPDEIAMRMLAPFTGALAASGVLDAPQMDPRVLGLLEVALDRMLEHRDFHRSRYSDGRLSGFDLPELIKTLLFVAVEGANGAIRFANARWGDLPQVLPLVDKLIRQGGWIPYVADQFVKLCEQAGGNYPAEAFADLMLAQIIDGRLPSGWKGTHIPAAVARLVQAHADRQHPLPTILARKLLHILDALVDLGDRRSAALQQSESFRGVRLPSRS</sequence>
<dbReference type="GO" id="GO:0005524">
    <property type="term" value="F:ATP binding"/>
    <property type="evidence" value="ECO:0007669"/>
    <property type="project" value="UniProtKB-KW"/>
</dbReference>